<keyword evidence="14" id="KW-1185">Reference proteome</keyword>
<dbReference type="Gene3D" id="2.10.110.30">
    <property type="match status" value="1"/>
</dbReference>
<dbReference type="InterPro" id="IPR036390">
    <property type="entry name" value="WH_DNA-bd_sf"/>
</dbReference>
<keyword evidence="7 10" id="KW-0862">Zinc</keyword>
<dbReference type="InterPro" id="IPR039164">
    <property type="entry name" value="UBR1-like"/>
</dbReference>
<dbReference type="SMART" id="SM00396">
    <property type="entry name" value="ZnF_UBR1"/>
    <property type="match status" value="1"/>
</dbReference>
<dbReference type="PANTHER" id="PTHR21497">
    <property type="entry name" value="UBIQUITIN LIGASE E3 ALPHA-RELATED"/>
    <property type="match status" value="1"/>
</dbReference>
<dbReference type="Proteomes" id="UP001430848">
    <property type="component" value="Unassembled WGS sequence"/>
</dbReference>
<keyword evidence="3 10" id="KW-0808">Transferase</keyword>
<feature type="region of interest" description="Disordered" evidence="11">
    <location>
        <begin position="1604"/>
        <end position="1633"/>
    </location>
</feature>
<feature type="compositionally biased region" description="Acidic residues" evidence="11">
    <location>
        <begin position="418"/>
        <end position="431"/>
    </location>
</feature>
<feature type="compositionally biased region" description="Acidic residues" evidence="11">
    <location>
        <begin position="2169"/>
        <end position="2185"/>
    </location>
</feature>
<protein>
    <recommendedName>
        <fullName evidence="10">E3 ubiquitin-protein ligase</fullName>
        <ecNumber evidence="10">2.3.2.27</ecNumber>
    </recommendedName>
</protein>
<feature type="region of interest" description="Disordered" evidence="11">
    <location>
        <begin position="483"/>
        <end position="547"/>
    </location>
</feature>
<feature type="zinc finger region" description="UBR-type" evidence="9">
    <location>
        <begin position="88"/>
        <end position="160"/>
    </location>
</feature>
<dbReference type="Pfam" id="PF18995">
    <property type="entry name" value="PRT6_C"/>
    <property type="match status" value="1"/>
</dbReference>
<feature type="compositionally biased region" description="Acidic residues" evidence="11">
    <location>
        <begin position="2253"/>
        <end position="2270"/>
    </location>
</feature>
<dbReference type="CDD" id="cd19673">
    <property type="entry name" value="UBR-box_UBR3"/>
    <property type="match status" value="1"/>
</dbReference>
<dbReference type="InterPro" id="IPR055194">
    <property type="entry name" value="UBR1-like_WH"/>
</dbReference>
<evidence type="ECO:0000256" key="9">
    <source>
        <dbReference type="PROSITE-ProRule" id="PRU00508"/>
    </source>
</evidence>
<feature type="domain" description="UBR-type" evidence="12">
    <location>
        <begin position="88"/>
        <end position="160"/>
    </location>
</feature>
<accession>A0ABR1PNE0</accession>
<sequence length="2360" mass="266075">MDPTMSTQELQLCQFLMELPAQKRYRYTKESEDLLLENLFRFMSRGKDDYLRLFFPNGGPVVDGSILKLKDAQGAIEGAEYTESARGMACGHIFKAGEASYSCKTCGTDDTCCLCAKCFDATDHTGHMVRISISPGNSGCCDCGDPEAWKTPMFCTIHSTWEHEQPKGKDKEVARLPDDLLFSIRMTIGRVIDYLCDVISCSPEQLRQTKTVESIKHDEEMSRLNSTYHGGDVGSPGEYAIVLWNDEKHTITEVRDQVARACAMTQREALQKAYETDTIGRSILTYDEDVETLLGRANTLEQIRVTVTIRSSRDTFREQMCGTIIEWLKDISGCAVGQDSSVLRVIVCEELLKPWRMGSPATHAIVGQEGMDDEDKEDQKEDTSMNVYTQFALLQAARLQQAREAVRRGLNTTRNVEDSDDDDDDDSDADGEDHTPSSQGDMDEDVDDDEEDVMMLDSAPGAAGDVNMSDWRADEALEADEATMAGYPPPPPPPVPSGPRRNIGDRDLTPSDSDTAEPLIPSSIYAKNSLDVPKTPGVAQDEQATPPKSGRYWMLAPAAYVETENVPPSEDLFQRVRLDWMILFDLRMWKKVRNDMRSLYISTVVTIPEFKRVLGLRFAGLYTTLAQLYLIGDREPDHSIINLSLQMLTTPSITAEVVERGNFLTSLLAILYTFLTTRQVGHPWNVSDTAVLAFDSGSVTNRRMYHFFADLKYLFLSPHVQERLRTEDRYMLQFLDLVKLHQGICPNTRAVGEHVEYETDTWISASLITREINRLCRLFSRSFTGVEDTDGVCRAIRLAAKTVIVNSIGAERARFTQAEIKDEVRFKALGDFEFDGDNSKYDVVKFVVEEQPISFHHALHYTLSWLIECGKSLTVEQLRAILHFTAQELKGHPRLMGKRAMPRRDYGPEDFLMAAFDYPLRVCAWLAQMKAGMWVRNGMSLRHQAGTYRGVGQRDVSHHRDIFLLQTALVVCNPSRVLTSIVDRFGMEKWTKGFFEQKSTAQDDAQHLDIVEDMIHLLVVLLSDRTSLIRTEDEPNSRLLAMRRDITHVLCFKPLSFTEIGNKLPERYQEQEDFTRVLDEMSNYRAPEGVSDIGTFELKPQFVEEVDPYIAHYNKNQREESEMAWRKCVAKKTGRPIEDVVYEPKLRQIPGGVFAGLAEFTSTGMFAQIIYYSLLYPLVCQKLTPTVPYTRVETYLQVVLHLILIAIAEDKPSGGDPSKPSFIHTALTQVARSNFMQDAPASKTIVSLLDMMSTKEELKGCHPRIALVLKRMRQKRPTDFEAAYVRLGVPVDRISTASPAAMANADEERERKKKAALDRQARVMAQFQQQQKNFLANQGDIDWGDVDDLEDEDLPEPVEEKNFWKYPSGTCILCQEDTDDRRLYGTFGFIRESGILRQTDLSDPDFIREAFHTPKDLDRSAEPIRPFGVAHENRKDVQKVNQQGETFTAERQIIGKGFPPHAVRNGPVSIGCGHIMHYSCFEVYFEATQQRHKQQIARHHPEDPYRLEFVCPLCKALGNAFLPIVWRGQEESYPGVLQTSTEIQVSSEAFAVFLKENLSSTHNAALALEPHSHSSQRMFSQYTKGTLLPNLAEKSSHLVVDAWESGSQTPSVGTPWGGNTPESSGQSSGMGESSSAMSELVIVYRRLRDTLRRNGLMGRHGPDQLERMNEPLGNPTDLCDSDVLAQTVGFSISAVEIQQRGQDSEYGSLLLEKIPEQALTHLRILAETVTSYISVGGQKYAGQNRIDREFKKDSERQHFQLFVPDEEDNLAAHPPLLTQDTFIFLCESVFGFSAANGIDVSYLLRVCYLAEIVKVVYRTARITFPNHEWMSGEGLEDRSLINFAEFCKTVFNMDLEYTIPDDTNPPLDHGFNQPCFQSLGDFYAFTKKYAQVFLRKCVVLLYVKYGVDFNSHISPQPEQDELDRLTEALRMPDFDSMCAALTPLGIHVGWPGSLCDQLVRGWIRHEKAHCWARIKSRDLAALDVADRDRMLSHPGIFELVGLPMNYDTLIEECTRRRCPRTGKDISDPMICLLCGDVFCGQSICCSAEDTTTTLRRQGSRRRIGGAQQHMRKCQGNVGLFINIRKCATFYLHRLSGSWSNAPYMDKYGEADMGLRHSRQLFLSQKRYDSMLRTMWLSHGVPSYISRRLEADINNGGEDYFEDELEFEDEFVEEEEDEEDPDETDDQQWAPRPPLAATPFRGLDALLEVMRQPIPPPLPPVEDIRDTDGIAPWAFDENNLQATAGRAPWVLGNNEEDEEYDEYDYEDDDTGWEPPVFGWAPVPVDIDALLSGLQGVDDDDDDDGDVGRDGSSVEGDDDEAGGIISAAEGVPFPWGGGGGDSGGGSEPPDDQRQDGAYDDVD</sequence>
<evidence type="ECO:0000313" key="14">
    <source>
        <dbReference type="Proteomes" id="UP001430848"/>
    </source>
</evidence>
<comment type="pathway">
    <text evidence="2 10">Protein modification; protein ubiquitination.</text>
</comment>
<evidence type="ECO:0000256" key="7">
    <source>
        <dbReference type="ARBA" id="ARBA00022833"/>
    </source>
</evidence>
<dbReference type="PANTHER" id="PTHR21497:SF24">
    <property type="entry name" value="E3 UBIQUITIN-PROTEIN LIGASE UBR1"/>
    <property type="match status" value="1"/>
</dbReference>
<evidence type="ECO:0000259" key="12">
    <source>
        <dbReference type="PROSITE" id="PS51157"/>
    </source>
</evidence>
<feature type="compositionally biased region" description="Pro residues" evidence="11">
    <location>
        <begin position="487"/>
        <end position="497"/>
    </location>
</feature>
<dbReference type="SUPFAM" id="SSF54736">
    <property type="entry name" value="ClpS-like"/>
    <property type="match status" value="1"/>
</dbReference>
<feature type="region of interest" description="Disordered" evidence="11">
    <location>
        <begin position="2169"/>
        <end position="2194"/>
    </location>
</feature>
<gene>
    <name evidence="13" type="primary">UBR1</name>
    <name evidence="13" type="ORF">SLS63_000775</name>
</gene>
<keyword evidence="6 10" id="KW-0833">Ubl conjugation pathway</keyword>
<proteinExistence type="inferred from homology"/>
<evidence type="ECO:0000256" key="10">
    <source>
        <dbReference type="RuleBase" id="RU366018"/>
    </source>
</evidence>
<dbReference type="PROSITE" id="PS51157">
    <property type="entry name" value="ZF_UBR"/>
    <property type="match status" value="1"/>
</dbReference>
<evidence type="ECO:0000256" key="3">
    <source>
        <dbReference type="ARBA" id="ARBA00022679"/>
    </source>
</evidence>
<dbReference type="Gene3D" id="3.30.1390.10">
    <property type="match status" value="1"/>
</dbReference>
<comment type="similarity">
    <text evidence="8 10">Belongs to the E3 ubiquitin-protein ligase UBR1-like family.</text>
</comment>
<dbReference type="SUPFAM" id="SSF46785">
    <property type="entry name" value="Winged helix' DNA-binding domain"/>
    <property type="match status" value="1"/>
</dbReference>
<evidence type="ECO:0000256" key="2">
    <source>
        <dbReference type="ARBA" id="ARBA00004906"/>
    </source>
</evidence>
<evidence type="ECO:0000256" key="8">
    <source>
        <dbReference type="ARBA" id="ARBA00046341"/>
    </source>
</evidence>
<feature type="region of interest" description="Disordered" evidence="11">
    <location>
        <begin position="2245"/>
        <end position="2360"/>
    </location>
</feature>
<dbReference type="InterPro" id="IPR042065">
    <property type="entry name" value="E3_ELL-like"/>
</dbReference>
<comment type="function">
    <text evidence="10">Ubiquitin ligase protein which is a component of the N-end rule pathway. Recognizes and binds to proteins bearing specific N-terminal residues that are destabilizing according to the N-end rule, leading to their ubiquitination and subsequent degradation.</text>
</comment>
<dbReference type="EC" id="2.3.2.27" evidence="10"/>
<evidence type="ECO:0000313" key="13">
    <source>
        <dbReference type="EMBL" id="KAK7741222.1"/>
    </source>
</evidence>
<name>A0ABR1PNE0_DIAER</name>
<evidence type="ECO:0000256" key="11">
    <source>
        <dbReference type="SAM" id="MobiDB-lite"/>
    </source>
</evidence>
<dbReference type="Pfam" id="PF02617">
    <property type="entry name" value="ClpS"/>
    <property type="match status" value="1"/>
</dbReference>
<feature type="compositionally biased region" description="Low complexity" evidence="11">
    <location>
        <begin position="1622"/>
        <end position="1633"/>
    </location>
</feature>
<evidence type="ECO:0000256" key="4">
    <source>
        <dbReference type="ARBA" id="ARBA00022723"/>
    </source>
</evidence>
<dbReference type="InterPro" id="IPR003126">
    <property type="entry name" value="Znf_UBR"/>
</dbReference>
<dbReference type="InterPro" id="IPR044046">
    <property type="entry name" value="E3_ligase_UBR-like_C"/>
</dbReference>
<evidence type="ECO:0000256" key="5">
    <source>
        <dbReference type="ARBA" id="ARBA00022771"/>
    </source>
</evidence>
<feature type="compositionally biased region" description="Gly residues" evidence="11">
    <location>
        <begin position="2333"/>
        <end position="2344"/>
    </location>
</feature>
<comment type="catalytic activity">
    <reaction evidence="1 10">
        <text>S-ubiquitinyl-[E2 ubiquitin-conjugating enzyme]-L-cysteine + [acceptor protein]-L-lysine = [E2 ubiquitin-conjugating enzyme]-L-cysteine + N(6)-ubiquitinyl-[acceptor protein]-L-lysine.</text>
        <dbReference type="EC" id="2.3.2.27"/>
    </reaction>
</comment>
<feature type="region of interest" description="Disordered" evidence="11">
    <location>
        <begin position="408"/>
        <end position="446"/>
    </location>
</feature>
<dbReference type="Pfam" id="PF02207">
    <property type="entry name" value="zf-UBR"/>
    <property type="match status" value="1"/>
</dbReference>
<evidence type="ECO:0000256" key="6">
    <source>
        <dbReference type="ARBA" id="ARBA00022786"/>
    </source>
</evidence>
<reference evidence="13 14" key="1">
    <citation type="submission" date="2024-02" db="EMBL/GenBank/DDBJ databases">
        <title>De novo assembly and annotation of 12 fungi associated with fruit tree decline syndrome in Ontario, Canada.</title>
        <authorList>
            <person name="Sulman M."/>
            <person name="Ellouze W."/>
            <person name="Ilyukhin E."/>
        </authorList>
    </citation>
    <scope>NUCLEOTIDE SEQUENCE [LARGE SCALE GENOMIC DNA]</scope>
    <source>
        <strain evidence="13 14">M169</strain>
    </source>
</reference>
<keyword evidence="4 10" id="KW-0479">Metal-binding</keyword>
<dbReference type="CDD" id="cd16482">
    <property type="entry name" value="RING-H2_UBR1-like"/>
    <property type="match status" value="1"/>
</dbReference>
<organism evidence="13 14">
    <name type="scientific">Diaporthe eres</name>
    <name type="common">Phomopsis oblonga</name>
    <dbReference type="NCBI Taxonomy" id="83184"/>
    <lineage>
        <taxon>Eukaryota</taxon>
        <taxon>Fungi</taxon>
        <taxon>Dikarya</taxon>
        <taxon>Ascomycota</taxon>
        <taxon>Pezizomycotina</taxon>
        <taxon>Sordariomycetes</taxon>
        <taxon>Sordariomycetidae</taxon>
        <taxon>Diaporthales</taxon>
        <taxon>Diaporthaceae</taxon>
        <taxon>Diaporthe</taxon>
        <taxon>Diaporthe eres species complex</taxon>
    </lineage>
</organism>
<comment type="caution">
    <text evidence="13">The sequence shown here is derived from an EMBL/GenBank/DDBJ whole genome shotgun (WGS) entry which is preliminary data.</text>
</comment>
<keyword evidence="5 10" id="KW-0863">Zinc-finger</keyword>
<evidence type="ECO:0000256" key="1">
    <source>
        <dbReference type="ARBA" id="ARBA00000900"/>
    </source>
</evidence>
<dbReference type="InterPro" id="IPR014719">
    <property type="entry name" value="Ribosomal_bL12_C/ClpS-like"/>
</dbReference>
<dbReference type="EMBL" id="JAKNSF020000002">
    <property type="protein sequence ID" value="KAK7741222.1"/>
    <property type="molecule type" value="Genomic_DNA"/>
</dbReference>
<dbReference type="Pfam" id="PF22960">
    <property type="entry name" value="WHD_UBR1"/>
    <property type="match status" value="1"/>
</dbReference>
<dbReference type="InterPro" id="IPR003769">
    <property type="entry name" value="ClpS_core"/>
</dbReference>
<dbReference type="Gene3D" id="1.10.10.2670">
    <property type="entry name" value="E3 ubiquitin-protein ligase"/>
    <property type="match status" value="1"/>
</dbReference>